<evidence type="ECO:0000313" key="1">
    <source>
        <dbReference type="EMBL" id="TXD39288.1"/>
    </source>
</evidence>
<dbReference type="Proteomes" id="UP000321412">
    <property type="component" value="Unassembled WGS sequence"/>
</dbReference>
<reference evidence="1 2" key="1">
    <citation type="submission" date="2019-08" db="EMBL/GenBank/DDBJ databases">
        <title>Bradymonadales sp. TMQ4.</title>
        <authorList>
            <person name="Liang Q."/>
        </authorList>
    </citation>
    <scope>NUCLEOTIDE SEQUENCE [LARGE SCALE GENOMIC DNA]</scope>
    <source>
        <strain evidence="1 2">TMQ4</strain>
    </source>
</reference>
<accession>A0A5C6XID1</accession>
<comment type="caution">
    <text evidence="1">The sequence shown here is derived from an EMBL/GenBank/DDBJ whole genome shotgun (WGS) entry which is preliminary data.</text>
</comment>
<gene>
    <name evidence="1" type="ORF">FRC98_02495</name>
</gene>
<dbReference type="EMBL" id="VOSM01000001">
    <property type="protein sequence ID" value="TXD39288.1"/>
    <property type="molecule type" value="Genomic_DNA"/>
</dbReference>
<name>A0A5C6XID1_9DELT</name>
<protein>
    <submittedName>
        <fullName evidence="1">Uncharacterized protein</fullName>
    </submittedName>
</protein>
<organism evidence="1 2">
    <name type="scientific">Lujinxingia vulgaris</name>
    <dbReference type="NCBI Taxonomy" id="2600176"/>
    <lineage>
        <taxon>Bacteria</taxon>
        <taxon>Deltaproteobacteria</taxon>
        <taxon>Bradymonadales</taxon>
        <taxon>Lujinxingiaceae</taxon>
        <taxon>Lujinxingia</taxon>
    </lineage>
</organism>
<dbReference type="AlphaFoldDB" id="A0A5C6XID1"/>
<dbReference type="OrthoDB" id="7768239at2"/>
<evidence type="ECO:0000313" key="2">
    <source>
        <dbReference type="Proteomes" id="UP000321412"/>
    </source>
</evidence>
<sequence>MASLRLSPFVQLPNEAPLEFLHAYEWYEATGAKTWDYQVDLSYSRVLELNRKAIWEHCCLAEDATISIFAEWSTSLSSYARARSPEQILTCSNSGDNHEEIELHLPIKGSEVGGELYLETIIIVHDPGSTRLPGATQAGSILWSDREAVTLEAPGARLPICVENFGNFPAKFDDPNASWHVELTLDGLEHSASVGMVIYLNSRKRTLVSLLTPEEPSAASTLLIEILRYDVQRQLLMMALRHEAFTDPNHEYSEGSLGSSLRMVLRNIFGQSSLPEIKSLFADAPDRFESQLQGTNLKIEDVLSAVEEER</sequence>
<dbReference type="RefSeq" id="WP_146979717.1">
    <property type="nucleotide sequence ID" value="NZ_VOSM01000001.1"/>
</dbReference>
<proteinExistence type="predicted"/>
<keyword evidence="2" id="KW-1185">Reference proteome</keyword>